<evidence type="ECO:0000313" key="2">
    <source>
        <dbReference type="Proteomes" id="UP001500631"/>
    </source>
</evidence>
<dbReference type="Gene3D" id="1.25.40.10">
    <property type="entry name" value="Tetratricopeptide repeat domain"/>
    <property type="match status" value="3"/>
</dbReference>
<dbReference type="PANTHER" id="PTHR11102:SF160">
    <property type="entry name" value="ERAD-ASSOCIATED E3 UBIQUITIN-PROTEIN LIGASE COMPONENT HRD3"/>
    <property type="match status" value="1"/>
</dbReference>
<protein>
    <recommendedName>
        <fullName evidence="3">Sel1 repeat family protein</fullName>
    </recommendedName>
</protein>
<dbReference type="Proteomes" id="UP001500631">
    <property type="component" value="Unassembled WGS sequence"/>
</dbReference>
<name>A0ABP9MHB1_9GAMM</name>
<dbReference type="RefSeq" id="WP_077924856.1">
    <property type="nucleotide sequence ID" value="NZ_BAABKE010000002.1"/>
</dbReference>
<dbReference type="PANTHER" id="PTHR11102">
    <property type="entry name" value="SEL-1-LIKE PROTEIN"/>
    <property type="match status" value="1"/>
</dbReference>
<dbReference type="InterPro" id="IPR006597">
    <property type="entry name" value="Sel1-like"/>
</dbReference>
<sequence length="407" mass="46220">MRNSVIFVVAFIGLVAFFIYATNISNDSTANHMRMLNSTDSEVEKPKEVLVKSTVNQLSLDSILPNSDQLKDSEILEEAELLLASGNDQDIKNALSILNIMSERDNARADYLLAQLYEHGIKVSQDMGKSLALYKQSAMNGFEDANIYLFNYYLDHDDMNAEHLKNALEWFVQAADHGHNPIAEYALAHMYTKGLGVAKNIDQAIVHYQNAADQNFILAYEPLGDYYLQYGDNSKKITDAFLLFQRAANEDFASAQYKLGHMYERGMGVKQDYETARFWYDKARHNQFIQANVALGLLYENGLGVSKDNMKAYEYYRNAAEAGNVDAQNSVARAFERGLGVDQDLERAIFWYKEAAKQKDSYAEYNLGRIFEEYESVRNLDEAEAWYKEAANANISEAKQALNRLAK</sequence>
<comment type="caution">
    <text evidence="1">The sequence shown here is derived from an EMBL/GenBank/DDBJ whole genome shotgun (WGS) entry which is preliminary data.</text>
</comment>
<dbReference type="SUPFAM" id="SSF81901">
    <property type="entry name" value="HCP-like"/>
    <property type="match status" value="2"/>
</dbReference>
<dbReference type="InterPro" id="IPR050767">
    <property type="entry name" value="Sel1_AlgK"/>
</dbReference>
<dbReference type="Pfam" id="PF08238">
    <property type="entry name" value="Sel1"/>
    <property type="match status" value="8"/>
</dbReference>
<dbReference type="InterPro" id="IPR011990">
    <property type="entry name" value="TPR-like_helical_dom_sf"/>
</dbReference>
<dbReference type="EMBL" id="BAABKE010000002">
    <property type="protein sequence ID" value="GAA5096735.1"/>
    <property type="molecule type" value="Genomic_DNA"/>
</dbReference>
<dbReference type="SMART" id="SM00671">
    <property type="entry name" value="SEL1"/>
    <property type="match status" value="7"/>
</dbReference>
<organism evidence="1 2">
    <name type="scientific">Wohlfahrtiimonas larvae</name>
    <dbReference type="NCBI Taxonomy" id="1157986"/>
    <lineage>
        <taxon>Bacteria</taxon>
        <taxon>Pseudomonadati</taxon>
        <taxon>Pseudomonadota</taxon>
        <taxon>Gammaproteobacteria</taxon>
        <taxon>Cardiobacteriales</taxon>
        <taxon>Ignatzschineriaceae</taxon>
        <taxon>Wohlfahrtiimonas</taxon>
    </lineage>
</organism>
<reference evidence="2" key="1">
    <citation type="journal article" date="2019" name="Int. J. Syst. Evol. Microbiol.">
        <title>The Global Catalogue of Microorganisms (GCM) 10K type strain sequencing project: providing services to taxonomists for standard genome sequencing and annotation.</title>
        <authorList>
            <consortium name="The Broad Institute Genomics Platform"/>
            <consortium name="The Broad Institute Genome Sequencing Center for Infectious Disease"/>
            <person name="Wu L."/>
            <person name="Ma J."/>
        </authorList>
    </citation>
    <scope>NUCLEOTIDE SEQUENCE [LARGE SCALE GENOMIC DNA]</scope>
    <source>
        <strain evidence="2">JCM 18424</strain>
    </source>
</reference>
<keyword evidence="2" id="KW-1185">Reference proteome</keyword>
<evidence type="ECO:0008006" key="3">
    <source>
        <dbReference type="Google" id="ProtNLM"/>
    </source>
</evidence>
<gene>
    <name evidence="1" type="ORF">GCM10023338_07490</name>
</gene>
<evidence type="ECO:0000313" key="1">
    <source>
        <dbReference type="EMBL" id="GAA5096735.1"/>
    </source>
</evidence>
<accession>A0ABP9MHB1</accession>
<proteinExistence type="predicted"/>